<dbReference type="CDD" id="cd18069">
    <property type="entry name" value="DEXHc_ARIP4"/>
    <property type="match status" value="1"/>
</dbReference>
<name>A0A2J7R9N7_9NEOP</name>
<comment type="caution">
    <text evidence="10">The sequence shown here is derived from an EMBL/GenBank/DDBJ whole genome shotgun (WGS) entry which is preliminary data.</text>
</comment>
<evidence type="ECO:0000313" key="10">
    <source>
        <dbReference type="EMBL" id="PNF37541.1"/>
    </source>
</evidence>
<proteinExistence type="inferred from homology"/>
<keyword evidence="5" id="KW-0067">ATP-binding</keyword>
<dbReference type="PANTHER" id="PTHR45797">
    <property type="entry name" value="RAD54-LIKE"/>
    <property type="match status" value="1"/>
</dbReference>
<dbReference type="GO" id="GO:0005524">
    <property type="term" value="F:ATP binding"/>
    <property type="evidence" value="ECO:0007669"/>
    <property type="project" value="UniProtKB-KW"/>
</dbReference>
<dbReference type="InterPro" id="IPR044574">
    <property type="entry name" value="ARIP4-like"/>
</dbReference>
<accession>A0A2J7R9N7</accession>
<protein>
    <recommendedName>
        <fullName evidence="9">Helicase ATP-binding domain-containing protein</fullName>
    </recommendedName>
</protein>
<dbReference type="Proteomes" id="UP000235965">
    <property type="component" value="Unassembled WGS sequence"/>
</dbReference>
<evidence type="ECO:0000256" key="3">
    <source>
        <dbReference type="ARBA" id="ARBA00022741"/>
    </source>
</evidence>
<evidence type="ECO:0000256" key="6">
    <source>
        <dbReference type="ARBA" id="ARBA00023125"/>
    </source>
</evidence>
<keyword evidence="4" id="KW-0378">Hydrolase</keyword>
<dbReference type="OrthoDB" id="2020972at2759"/>
<evidence type="ECO:0000256" key="5">
    <source>
        <dbReference type="ARBA" id="ARBA00022840"/>
    </source>
</evidence>
<keyword evidence="3" id="KW-0547">Nucleotide-binding</keyword>
<dbReference type="SUPFAM" id="SSF52540">
    <property type="entry name" value="P-loop containing nucleoside triphosphate hydrolases"/>
    <property type="match status" value="1"/>
</dbReference>
<dbReference type="InterPro" id="IPR038718">
    <property type="entry name" value="SNF2-like_sf"/>
</dbReference>
<dbReference type="PROSITE" id="PS51192">
    <property type="entry name" value="HELICASE_ATP_BIND_1"/>
    <property type="match status" value="1"/>
</dbReference>
<dbReference type="InterPro" id="IPR027417">
    <property type="entry name" value="P-loop_NTPase"/>
</dbReference>
<dbReference type="InterPro" id="IPR000330">
    <property type="entry name" value="SNF2_N"/>
</dbReference>
<dbReference type="GO" id="GO:0004386">
    <property type="term" value="F:helicase activity"/>
    <property type="evidence" value="ECO:0007669"/>
    <property type="project" value="UniProtKB-KW"/>
</dbReference>
<dbReference type="Gene3D" id="3.40.50.10810">
    <property type="entry name" value="Tandem AAA-ATPase domain"/>
    <property type="match status" value="2"/>
</dbReference>
<reference evidence="10 11" key="1">
    <citation type="submission" date="2017-12" db="EMBL/GenBank/DDBJ databases">
        <title>Hemimetabolous genomes reveal molecular basis of termite eusociality.</title>
        <authorList>
            <person name="Harrison M.C."/>
            <person name="Jongepier E."/>
            <person name="Robertson H.M."/>
            <person name="Arning N."/>
            <person name="Bitard-Feildel T."/>
            <person name="Chao H."/>
            <person name="Childers C.P."/>
            <person name="Dinh H."/>
            <person name="Doddapaneni H."/>
            <person name="Dugan S."/>
            <person name="Gowin J."/>
            <person name="Greiner C."/>
            <person name="Han Y."/>
            <person name="Hu H."/>
            <person name="Hughes D.S.T."/>
            <person name="Huylmans A.-K."/>
            <person name="Kemena C."/>
            <person name="Kremer L.P.M."/>
            <person name="Lee S.L."/>
            <person name="Lopez-Ezquerra A."/>
            <person name="Mallet L."/>
            <person name="Monroy-Kuhn J.M."/>
            <person name="Moser A."/>
            <person name="Murali S.C."/>
            <person name="Muzny D.M."/>
            <person name="Otani S."/>
            <person name="Piulachs M.-D."/>
            <person name="Poelchau M."/>
            <person name="Qu J."/>
            <person name="Schaub F."/>
            <person name="Wada-Katsumata A."/>
            <person name="Worley K.C."/>
            <person name="Xie Q."/>
            <person name="Ylla G."/>
            <person name="Poulsen M."/>
            <person name="Gibbs R.A."/>
            <person name="Schal C."/>
            <person name="Richards S."/>
            <person name="Belles X."/>
            <person name="Korb J."/>
            <person name="Bornberg-Bauer E."/>
        </authorList>
    </citation>
    <scope>NUCLEOTIDE SEQUENCE [LARGE SCALE GENOMIC DNA]</scope>
    <source>
        <tissue evidence="10">Whole body</tissue>
    </source>
</reference>
<dbReference type="STRING" id="105785.A0A2J7R9N7"/>
<dbReference type="InterPro" id="IPR014001">
    <property type="entry name" value="Helicase_ATP-bd"/>
</dbReference>
<dbReference type="Pfam" id="PF00176">
    <property type="entry name" value="SNF2-rel_dom"/>
    <property type="match status" value="1"/>
</dbReference>
<comment type="subcellular location">
    <subcellularLocation>
        <location evidence="1">Nucleus</location>
    </subcellularLocation>
</comment>
<evidence type="ECO:0000256" key="1">
    <source>
        <dbReference type="ARBA" id="ARBA00004123"/>
    </source>
</evidence>
<evidence type="ECO:0000256" key="7">
    <source>
        <dbReference type="ARBA" id="ARBA00023242"/>
    </source>
</evidence>
<feature type="region of interest" description="Disordered" evidence="8">
    <location>
        <begin position="126"/>
        <end position="180"/>
    </location>
</feature>
<feature type="non-terminal residue" evidence="10">
    <location>
        <position position="348"/>
    </location>
</feature>
<evidence type="ECO:0000256" key="2">
    <source>
        <dbReference type="ARBA" id="ARBA00007025"/>
    </source>
</evidence>
<gene>
    <name evidence="10" type="ORF">B7P43_G13811</name>
</gene>
<dbReference type="PANTHER" id="PTHR45797:SF1">
    <property type="entry name" value="HELICASE ARIP4"/>
    <property type="match status" value="1"/>
</dbReference>
<keyword evidence="4" id="KW-0347">Helicase</keyword>
<dbReference type="GO" id="GO:0003677">
    <property type="term" value="F:DNA binding"/>
    <property type="evidence" value="ECO:0007669"/>
    <property type="project" value="UniProtKB-KW"/>
</dbReference>
<feature type="domain" description="Helicase ATP-binding" evidence="9">
    <location>
        <begin position="60"/>
        <end position="321"/>
    </location>
</feature>
<dbReference type="InterPro" id="IPR044573">
    <property type="entry name" value="ARIP4_DEXHc"/>
</dbReference>
<evidence type="ECO:0000313" key="11">
    <source>
        <dbReference type="Proteomes" id="UP000235965"/>
    </source>
</evidence>
<keyword evidence="7" id="KW-0539">Nucleus</keyword>
<keyword evidence="6" id="KW-0238">DNA-binding</keyword>
<evidence type="ECO:0000256" key="4">
    <source>
        <dbReference type="ARBA" id="ARBA00022806"/>
    </source>
</evidence>
<dbReference type="GO" id="GO:0016887">
    <property type="term" value="F:ATP hydrolysis activity"/>
    <property type="evidence" value="ECO:0007669"/>
    <property type="project" value="InterPro"/>
</dbReference>
<evidence type="ECO:0000259" key="9">
    <source>
        <dbReference type="PROSITE" id="PS51192"/>
    </source>
</evidence>
<dbReference type="AlphaFoldDB" id="A0A2J7R9N7"/>
<feature type="compositionally biased region" description="Low complexity" evidence="8">
    <location>
        <begin position="126"/>
        <end position="150"/>
    </location>
</feature>
<dbReference type="InParanoid" id="A0A2J7R9N7"/>
<organism evidence="10 11">
    <name type="scientific">Cryptotermes secundus</name>
    <dbReference type="NCBI Taxonomy" id="105785"/>
    <lineage>
        <taxon>Eukaryota</taxon>
        <taxon>Metazoa</taxon>
        <taxon>Ecdysozoa</taxon>
        <taxon>Arthropoda</taxon>
        <taxon>Hexapoda</taxon>
        <taxon>Insecta</taxon>
        <taxon>Pterygota</taxon>
        <taxon>Neoptera</taxon>
        <taxon>Polyneoptera</taxon>
        <taxon>Dictyoptera</taxon>
        <taxon>Blattodea</taxon>
        <taxon>Blattoidea</taxon>
        <taxon>Termitoidae</taxon>
        <taxon>Kalotermitidae</taxon>
        <taxon>Cryptotermitinae</taxon>
        <taxon>Cryptotermes</taxon>
    </lineage>
</organism>
<dbReference type="SMART" id="SM00487">
    <property type="entry name" value="DEXDc"/>
    <property type="match status" value="1"/>
</dbReference>
<dbReference type="EMBL" id="NEVH01006582">
    <property type="protein sequence ID" value="PNF37541.1"/>
    <property type="molecule type" value="Genomic_DNA"/>
</dbReference>
<evidence type="ECO:0000256" key="8">
    <source>
        <dbReference type="SAM" id="MobiDB-lite"/>
    </source>
</evidence>
<comment type="similarity">
    <text evidence="2">Belongs to the SNF2/RAD54 helicase family.</text>
</comment>
<feature type="compositionally biased region" description="Polar residues" evidence="8">
    <location>
        <begin position="151"/>
        <end position="175"/>
    </location>
</feature>
<sequence>MHTNDLYNIPDEQGRVLVNVGHPAEEPEIFLAPQIARIIKPHQIGGVRFLFDNVVESLSRFNTSTGFGCILAHSMGLGKTLQVVSFCDVFLRHTSARTVLCIMPINTLQNWLAEFNMWLPAPAKDSSSANSSSNTVGSNNSNSSSDNIGSTTEQQQSILTDSSSDIAVETNSTPESRPRNFALHVLNDSHKSMAARSKVIQEWSKGGGVLLIGYELYRQLSLKRPNKANSKKRRRKHQDEVVDVDADEKNKALLDEMHSALVKPGPDLVICDEGHRIKNSHASISQALKQIRSKRRVVLTGYPLQNNLLEYWCMVDFVRPNYLGTKTEFCNMFERPIQNGQCIDSTPQ</sequence>
<keyword evidence="11" id="KW-1185">Reference proteome</keyword>
<dbReference type="GO" id="GO:0005634">
    <property type="term" value="C:nucleus"/>
    <property type="evidence" value="ECO:0007669"/>
    <property type="project" value="UniProtKB-SubCell"/>
</dbReference>